<dbReference type="AlphaFoldDB" id="A0AAV4S6E7"/>
<evidence type="ECO:0000313" key="1">
    <source>
        <dbReference type="EMBL" id="GIY28524.1"/>
    </source>
</evidence>
<evidence type="ECO:0000313" key="2">
    <source>
        <dbReference type="Proteomes" id="UP001054837"/>
    </source>
</evidence>
<sequence>MPPPGFEPEACGTKYQSASHLAIRPPWGCLDRLSRRHNLKCYGQQQHHNTVLNNHIASLANDTRYGKRDGLTNTDEQIGSLILSSTAQSTLFICERPTMVMFGSPQLLRLSSTVRLIAGHRLKTSHQTTPT</sequence>
<reference evidence="1 2" key="1">
    <citation type="submission" date="2021-06" db="EMBL/GenBank/DDBJ databases">
        <title>Caerostris darwini draft genome.</title>
        <authorList>
            <person name="Kono N."/>
            <person name="Arakawa K."/>
        </authorList>
    </citation>
    <scope>NUCLEOTIDE SEQUENCE [LARGE SCALE GENOMIC DNA]</scope>
</reference>
<accession>A0AAV4S6E7</accession>
<comment type="caution">
    <text evidence="1">The sequence shown here is derived from an EMBL/GenBank/DDBJ whole genome shotgun (WGS) entry which is preliminary data.</text>
</comment>
<dbReference type="EMBL" id="BPLQ01007177">
    <property type="protein sequence ID" value="GIY28524.1"/>
    <property type="molecule type" value="Genomic_DNA"/>
</dbReference>
<gene>
    <name evidence="1" type="ORF">CDAR_580851</name>
</gene>
<proteinExistence type="predicted"/>
<keyword evidence="2" id="KW-1185">Reference proteome</keyword>
<name>A0AAV4S6E7_9ARAC</name>
<protein>
    <submittedName>
        <fullName evidence="1">Uncharacterized protein</fullName>
    </submittedName>
</protein>
<organism evidence="1 2">
    <name type="scientific">Caerostris darwini</name>
    <dbReference type="NCBI Taxonomy" id="1538125"/>
    <lineage>
        <taxon>Eukaryota</taxon>
        <taxon>Metazoa</taxon>
        <taxon>Ecdysozoa</taxon>
        <taxon>Arthropoda</taxon>
        <taxon>Chelicerata</taxon>
        <taxon>Arachnida</taxon>
        <taxon>Araneae</taxon>
        <taxon>Araneomorphae</taxon>
        <taxon>Entelegynae</taxon>
        <taxon>Araneoidea</taxon>
        <taxon>Araneidae</taxon>
        <taxon>Caerostris</taxon>
    </lineage>
</organism>
<dbReference type="Proteomes" id="UP001054837">
    <property type="component" value="Unassembled WGS sequence"/>
</dbReference>